<dbReference type="GeneID" id="5543867"/>
<accession>A7TPP8</accession>
<name>A7TPP8_VANPO</name>
<protein>
    <recommendedName>
        <fullName evidence="1">Dienelactone hydrolase domain-containing protein</fullName>
    </recommendedName>
</protein>
<dbReference type="PhylomeDB" id="A7TPP8"/>
<organism evidence="3">
    <name type="scientific">Vanderwaltozyma polyspora (strain ATCC 22028 / DSM 70294 / BCRC 21397 / CBS 2163 / NBRC 10782 / NRRL Y-8283 / UCD 57-17)</name>
    <name type="common">Kluyveromyces polysporus</name>
    <dbReference type="NCBI Taxonomy" id="436907"/>
    <lineage>
        <taxon>Eukaryota</taxon>
        <taxon>Fungi</taxon>
        <taxon>Dikarya</taxon>
        <taxon>Ascomycota</taxon>
        <taxon>Saccharomycotina</taxon>
        <taxon>Saccharomycetes</taxon>
        <taxon>Saccharomycetales</taxon>
        <taxon>Saccharomycetaceae</taxon>
        <taxon>Vanderwaltozyma</taxon>
    </lineage>
</organism>
<dbReference type="PANTHER" id="PTHR17630:SF44">
    <property type="entry name" value="PROTEIN AIM2"/>
    <property type="match status" value="1"/>
</dbReference>
<dbReference type="RefSeq" id="XP_001643608.1">
    <property type="nucleotide sequence ID" value="XM_001643558.1"/>
</dbReference>
<evidence type="ECO:0000313" key="2">
    <source>
        <dbReference type="EMBL" id="EDO15750.1"/>
    </source>
</evidence>
<dbReference type="KEGG" id="vpo:Kpol_1049p7"/>
<proteinExistence type="predicted"/>
<dbReference type="InterPro" id="IPR002925">
    <property type="entry name" value="Dienelactn_hydro"/>
</dbReference>
<dbReference type="InParanoid" id="A7TPP8"/>
<dbReference type="OrthoDB" id="17560at2759"/>
<dbReference type="PANTHER" id="PTHR17630">
    <property type="entry name" value="DIENELACTONE HYDROLASE"/>
    <property type="match status" value="1"/>
</dbReference>
<dbReference type="SUPFAM" id="SSF53474">
    <property type="entry name" value="alpha/beta-Hydrolases"/>
    <property type="match status" value="1"/>
</dbReference>
<dbReference type="Proteomes" id="UP000000267">
    <property type="component" value="Unassembled WGS sequence"/>
</dbReference>
<dbReference type="eggNOG" id="KOG3043">
    <property type="taxonomic scope" value="Eukaryota"/>
</dbReference>
<dbReference type="AlphaFoldDB" id="A7TPP8"/>
<dbReference type="Pfam" id="PF01738">
    <property type="entry name" value="DLH"/>
    <property type="match status" value="1"/>
</dbReference>
<dbReference type="GO" id="GO:0016787">
    <property type="term" value="F:hydrolase activity"/>
    <property type="evidence" value="ECO:0007669"/>
    <property type="project" value="InterPro"/>
</dbReference>
<feature type="non-terminal residue" evidence="2">
    <location>
        <position position="212"/>
    </location>
</feature>
<dbReference type="Gene3D" id="3.40.50.1820">
    <property type="entry name" value="alpha/beta hydrolase"/>
    <property type="match status" value="1"/>
</dbReference>
<sequence length="212" mass="23251">MAVTSIKPGTCCFTTFDHQGTPKGKHEELFSVDTYVTGTSSPNDRVIVLFTDIYGHKYNNTLLVADQLAEAGFKVFIPDILFNDPFGGEGGKTEIKPEEVPAFLACHGVNKTKILCEKYVYALKKAYNPKFLGVLGYCFGAKFAVECIKGGNLLADACAIAHPSLLDIQDIAEIAKPILISAADDDFVFVPEFRRLTEDKLSEIGARYQIDL</sequence>
<dbReference type="EMBL" id="DS480446">
    <property type="protein sequence ID" value="EDO15750.1"/>
    <property type="molecule type" value="Genomic_DNA"/>
</dbReference>
<gene>
    <name evidence="2" type="ORF">Kpol_1049p7</name>
</gene>
<keyword evidence="3" id="KW-1185">Reference proteome</keyword>
<dbReference type="InterPro" id="IPR029058">
    <property type="entry name" value="AB_hydrolase_fold"/>
</dbReference>
<reference evidence="2 3" key="1">
    <citation type="journal article" date="2007" name="Proc. Natl. Acad. Sci. U.S.A.">
        <title>Independent sorting-out of thousands of duplicated gene pairs in two yeast species descended from a whole-genome duplication.</title>
        <authorList>
            <person name="Scannell D.R."/>
            <person name="Frank A.C."/>
            <person name="Conant G.C."/>
            <person name="Byrne K.P."/>
            <person name="Woolfit M."/>
            <person name="Wolfe K.H."/>
        </authorList>
    </citation>
    <scope>NUCLEOTIDE SEQUENCE [LARGE SCALE GENOMIC DNA]</scope>
    <source>
        <strain evidence="3">ATCC 22028 / DSM 70294 / BCRC 21397 / CBS 2163 / NBRC 10782 / NRRL Y-8283 / UCD 57-17</strain>
    </source>
</reference>
<dbReference type="HOGENOM" id="CLU_054590_2_1_1"/>
<feature type="domain" description="Dienelactone hydrolase" evidence="1">
    <location>
        <begin position="33"/>
        <end position="211"/>
    </location>
</feature>
<evidence type="ECO:0000259" key="1">
    <source>
        <dbReference type="Pfam" id="PF01738"/>
    </source>
</evidence>
<evidence type="ECO:0000313" key="3">
    <source>
        <dbReference type="Proteomes" id="UP000000267"/>
    </source>
</evidence>